<gene>
    <name evidence="6" type="ORF">U9M48_033903</name>
</gene>
<evidence type="ECO:0000256" key="3">
    <source>
        <dbReference type="ARBA" id="ARBA00023089"/>
    </source>
</evidence>
<proteinExistence type="inferred from homology"/>
<comment type="similarity">
    <text evidence="1 4">Belongs to the Frigida family.</text>
</comment>
<dbReference type="Proteomes" id="UP001341281">
    <property type="component" value="Chromosome 07"/>
</dbReference>
<keyword evidence="7" id="KW-1185">Reference proteome</keyword>
<dbReference type="PANTHER" id="PTHR31791">
    <property type="entry name" value="FRIGIDA-LIKE PROTEIN 3-RELATED"/>
    <property type="match status" value="1"/>
</dbReference>
<dbReference type="PANTHER" id="PTHR31791:SF80">
    <property type="entry name" value="FRIGIDA-LIKE PROTEIN"/>
    <property type="match status" value="1"/>
</dbReference>
<feature type="compositionally biased region" description="Acidic residues" evidence="5">
    <location>
        <begin position="56"/>
        <end position="138"/>
    </location>
</feature>
<feature type="compositionally biased region" description="Basic and acidic residues" evidence="5">
    <location>
        <begin position="366"/>
        <end position="376"/>
    </location>
</feature>
<evidence type="ECO:0000256" key="1">
    <source>
        <dbReference type="ARBA" id="ARBA00008956"/>
    </source>
</evidence>
<dbReference type="GO" id="GO:0009908">
    <property type="term" value="P:flower development"/>
    <property type="evidence" value="ECO:0007669"/>
    <property type="project" value="UniProtKB-KW"/>
</dbReference>
<evidence type="ECO:0000256" key="5">
    <source>
        <dbReference type="SAM" id="MobiDB-lite"/>
    </source>
</evidence>
<dbReference type="AlphaFoldDB" id="A0AAQ3U9E4"/>
<organism evidence="6 7">
    <name type="scientific">Paspalum notatum var. saurae</name>
    <dbReference type="NCBI Taxonomy" id="547442"/>
    <lineage>
        <taxon>Eukaryota</taxon>
        <taxon>Viridiplantae</taxon>
        <taxon>Streptophyta</taxon>
        <taxon>Embryophyta</taxon>
        <taxon>Tracheophyta</taxon>
        <taxon>Spermatophyta</taxon>
        <taxon>Magnoliopsida</taxon>
        <taxon>Liliopsida</taxon>
        <taxon>Poales</taxon>
        <taxon>Poaceae</taxon>
        <taxon>PACMAD clade</taxon>
        <taxon>Panicoideae</taxon>
        <taxon>Andropogonodae</taxon>
        <taxon>Paspaleae</taxon>
        <taxon>Paspalinae</taxon>
        <taxon>Paspalum</taxon>
    </lineage>
</organism>
<feature type="region of interest" description="Disordered" evidence="5">
    <location>
        <begin position="358"/>
        <end position="386"/>
    </location>
</feature>
<dbReference type="EMBL" id="CP144751">
    <property type="protein sequence ID" value="WVZ87229.1"/>
    <property type="molecule type" value="Genomic_DNA"/>
</dbReference>
<dbReference type="GO" id="GO:0030154">
    <property type="term" value="P:cell differentiation"/>
    <property type="evidence" value="ECO:0007669"/>
    <property type="project" value="UniProtKB-KW"/>
</dbReference>
<feature type="region of interest" description="Disordered" evidence="5">
    <location>
        <begin position="49"/>
        <end position="188"/>
    </location>
</feature>
<evidence type="ECO:0000313" key="6">
    <source>
        <dbReference type="EMBL" id="WVZ87229.1"/>
    </source>
</evidence>
<feature type="compositionally biased region" description="Acidic residues" evidence="5">
    <location>
        <begin position="168"/>
        <end position="188"/>
    </location>
</feature>
<keyword evidence="3 4" id="KW-0287">Flowering</keyword>
<dbReference type="Pfam" id="PF07899">
    <property type="entry name" value="Frigida"/>
    <property type="match status" value="1"/>
</dbReference>
<evidence type="ECO:0000256" key="4">
    <source>
        <dbReference type="RuleBase" id="RU364012"/>
    </source>
</evidence>
<reference evidence="6 7" key="1">
    <citation type="submission" date="2024-02" db="EMBL/GenBank/DDBJ databases">
        <title>High-quality chromosome-scale genome assembly of Pensacola bahiagrass (Paspalum notatum Flugge var. saurae).</title>
        <authorList>
            <person name="Vega J.M."/>
            <person name="Podio M."/>
            <person name="Orjuela J."/>
            <person name="Siena L.A."/>
            <person name="Pessino S.C."/>
            <person name="Combes M.C."/>
            <person name="Mariac C."/>
            <person name="Albertini E."/>
            <person name="Pupilli F."/>
            <person name="Ortiz J.P.A."/>
            <person name="Leblanc O."/>
        </authorList>
    </citation>
    <scope>NUCLEOTIDE SEQUENCE [LARGE SCALE GENOMIC DNA]</scope>
    <source>
        <strain evidence="6">R1</strain>
        <tissue evidence="6">Leaf</tissue>
    </source>
</reference>
<accession>A0AAQ3U9E4</accession>
<feature type="compositionally biased region" description="Basic and acidic residues" evidence="5">
    <location>
        <begin position="146"/>
        <end position="155"/>
    </location>
</feature>
<keyword evidence="2 4" id="KW-0221">Differentiation</keyword>
<feature type="compositionally biased region" description="Low complexity" evidence="5">
    <location>
        <begin position="377"/>
        <end position="386"/>
    </location>
</feature>
<dbReference type="InterPro" id="IPR012474">
    <property type="entry name" value="Frigida"/>
</dbReference>
<evidence type="ECO:0000313" key="7">
    <source>
        <dbReference type="Proteomes" id="UP001341281"/>
    </source>
</evidence>
<evidence type="ECO:0000256" key="2">
    <source>
        <dbReference type="ARBA" id="ARBA00022782"/>
    </source>
</evidence>
<sequence length="496" mass="56282">MGTAPPPMIPSEDLEAAIADLSSKKESLREAFDCLAACSPYPLSFTWEALDAHEGDIEEEEEEEVEEEEEEVVEEEEEEEEKDEEEEEGEEEEEEEQEVEEEVVEEEEEEEEVEEEEEEEEEEGEGEEADKEMQDDNESIGNQAKNGKEGSKNEEQAVATIVSAGQDNEAEGDAQEIDEGMSEDKEEEQGINCSAMRYAPDPASLILQVVELFLSSKKFKCNATEHAKLVARNWKEMIGPECCGKLDFLSAWGLLHFLISYNIASEFNIHEIIRIFAMTTHKFRSNTIQICKGLGLTDRITDLIDYLIGNGQHLEVFHLAPHFNLEDKYPSVSLLKGYIEKTKQTAVEITCKSLMKKRKRSNKKCKKEEQEPHEGQDSQQQHEQNQNKLIPGSQHQLHQQENKLQATQQQQHIKWSIPATLKLQTHAVPVPLVRNVAQIQKFGHPPYAAIPGVQCYPAFPGWPVAQGMSFVPPLRAPQYMGSLFNPLLPQPPFHPR</sequence>
<protein>
    <recommendedName>
        <fullName evidence="4">FRIGIDA-like protein</fullName>
    </recommendedName>
</protein>
<name>A0AAQ3U9E4_PASNO</name>
<keyword evidence="4" id="KW-0217">Developmental protein</keyword>